<protein>
    <submittedName>
        <fullName evidence="2">Uncharacterized protein</fullName>
    </submittedName>
</protein>
<feature type="chain" id="PRO_5047440358" evidence="1">
    <location>
        <begin position="18"/>
        <end position="239"/>
    </location>
</feature>
<dbReference type="Proteomes" id="UP000266723">
    <property type="component" value="Unassembled WGS sequence"/>
</dbReference>
<accession>A0ABQ7EHU4</accession>
<feature type="signal peptide" evidence="1">
    <location>
        <begin position="1"/>
        <end position="17"/>
    </location>
</feature>
<evidence type="ECO:0000313" key="2">
    <source>
        <dbReference type="EMBL" id="KAF3596456.1"/>
    </source>
</evidence>
<organism evidence="2 3">
    <name type="scientific">Brassica cretica</name>
    <name type="common">Mustard</name>
    <dbReference type="NCBI Taxonomy" id="69181"/>
    <lineage>
        <taxon>Eukaryota</taxon>
        <taxon>Viridiplantae</taxon>
        <taxon>Streptophyta</taxon>
        <taxon>Embryophyta</taxon>
        <taxon>Tracheophyta</taxon>
        <taxon>Spermatophyta</taxon>
        <taxon>Magnoliopsida</taxon>
        <taxon>eudicotyledons</taxon>
        <taxon>Gunneridae</taxon>
        <taxon>Pentapetalae</taxon>
        <taxon>rosids</taxon>
        <taxon>malvids</taxon>
        <taxon>Brassicales</taxon>
        <taxon>Brassicaceae</taxon>
        <taxon>Brassiceae</taxon>
        <taxon>Brassica</taxon>
    </lineage>
</organism>
<dbReference type="EMBL" id="QGKV02000299">
    <property type="protein sequence ID" value="KAF3596456.1"/>
    <property type="molecule type" value="Genomic_DNA"/>
</dbReference>
<keyword evidence="1" id="KW-0732">Signal</keyword>
<proteinExistence type="predicted"/>
<name>A0ABQ7EHU4_BRACR</name>
<comment type="caution">
    <text evidence="2">The sequence shown here is derived from an EMBL/GenBank/DDBJ whole genome shotgun (WGS) entry which is preliminary data.</text>
</comment>
<keyword evidence="3" id="KW-1185">Reference proteome</keyword>
<evidence type="ECO:0000256" key="1">
    <source>
        <dbReference type="SAM" id="SignalP"/>
    </source>
</evidence>
<reference evidence="2 3" key="1">
    <citation type="journal article" date="2020" name="BMC Genomics">
        <title>Intraspecific diversification of the crop wild relative Brassica cretica Lam. using demographic model selection.</title>
        <authorList>
            <person name="Kioukis A."/>
            <person name="Michalopoulou V.A."/>
            <person name="Briers L."/>
            <person name="Pirintsos S."/>
            <person name="Studholme D.J."/>
            <person name="Pavlidis P."/>
            <person name="Sarris P.F."/>
        </authorList>
    </citation>
    <scope>NUCLEOTIDE SEQUENCE [LARGE SCALE GENOMIC DNA]</scope>
    <source>
        <strain evidence="3">cv. PFS-1207/04</strain>
    </source>
</reference>
<evidence type="ECO:0000313" key="3">
    <source>
        <dbReference type="Proteomes" id="UP000266723"/>
    </source>
</evidence>
<gene>
    <name evidence="2" type="ORF">DY000_02022099</name>
</gene>
<sequence length="239" mass="26422">MMKASSTTLLDYWLVVSFLCSERCNNIDSSGTGDYYLEPLAVALDKEKWSMYGYESSSDQESYSLRQVQIDNAFVSRVCSETAGRRTQGIGARENLNDQRTKIGSNQPLTIQTVSVQSSLCLSLSAMMKASSTTLLDSRFVVSFLCSERCNNIDSSGTGDYYLEPLAVALDKEKWSMIGSLHVFTNVSDGYESSSDQESYSETSSGKLSKIDNVFVSRVFSETAGGLPYLEKNTRQRSS</sequence>